<accession>A0AAV8XVA0</accession>
<dbReference type="Proteomes" id="UP001162162">
    <property type="component" value="Unassembled WGS sequence"/>
</dbReference>
<keyword evidence="2" id="KW-0863">Zinc-finger</keyword>
<proteinExistence type="predicted"/>
<name>A0AAV8XVA0_9CUCU</name>
<dbReference type="InterPro" id="IPR006612">
    <property type="entry name" value="THAP_Znf"/>
</dbReference>
<keyword evidence="3" id="KW-0862">Zinc</keyword>
<dbReference type="EMBL" id="JAPWTK010000334">
    <property type="protein sequence ID" value="KAJ8942286.1"/>
    <property type="molecule type" value="Genomic_DNA"/>
</dbReference>
<comment type="caution">
    <text evidence="6">The sequence shown here is derived from an EMBL/GenBank/DDBJ whole genome shotgun (WGS) entry which is preliminary data.</text>
</comment>
<dbReference type="GO" id="GO:0003677">
    <property type="term" value="F:DNA binding"/>
    <property type="evidence" value="ECO:0007669"/>
    <property type="project" value="UniProtKB-KW"/>
</dbReference>
<sequence>MDRRDAWIIKLRMGRPVSKFMRVCCLHFAEDDYFYRSKDSKKRRILKKTAVPSRKLPLQYDIMEKKSSRTHRTKKKVCNEIDPLDITCSTSEANIPCTEYSEDDKKAAKHC</sequence>
<dbReference type="AlphaFoldDB" id="A0AAV8XVA0"/>
<organism evidence="6 7">
    <name type="scientific">Aromia moschata</name>
    <dbReference type="NCBI Taxonomy" id="1265417"/>
    <lineage>
        <taxon>Eukaryota</taxon>
        <taxon>Metazoa</taxon>
        <taxon>Ecdysozoa</taxon>
        <taxon>Arthropoda</taxon>
        <taxon>Hexapoda</taxon>
        <taxon>Insecta</taxon>
        <taxon>Pterygota</taxon>
        <taxon>Neoptera</taxon>
        <taxon>Endopterygota</taxon>
        <taxon>Coleoptera</taxon>
        <taxon>Polyphaga</taxon>
        <taxon>Cucujiformia</taxon>
        <taxon>Chrysomeloidea</taxon>
        <taxon>Cerambycidae</taxon>
        <taxon>Cerambycinae</taxon>
        <taxon>Callichromatini</taxon>
        <taxon>Aromia</taxon>
    </lineage>
</organism>
<evidence type="ECO:0000259" key="5">
    <source>
        <dbReference type="Pfam" id="PF05485"/>
    </source>
</evidence>
<evidence type="ECO:0000256" key="4">
    <source>
        <dbReference type="ARBA" id="ARBA00023125"/>
    </source>
</evidence>
<dbReference type="Pfam" id="PF05485">
    <property type="entry name" value="THAP"/>
    <property type="match status" value="1"/>
</dbReference>
<reference evidence="6" key="1">
    <citation type="journal article" date="2023" name="Insect Mol. Biol.">
        <title>Genome sequencing provides insights into the evolution of gene families encoding plant cell wall-degrading enzymes in longhorned beetles.</title>
        <authorList>
            <person name="Shin N.R."/>
            <person name="Okamura Y."/>
            <person name="Kirsch R."/>
            <person name="Pauchet Y."/>
        </authorList>
    </citation>
    <scope>NUCLEOTIDE SEQUENCE</scope>
    <source>
        <strain evidence="6">AMC_N1</strain>
    </source>
</reference>
<gene>
    <name evidence="6" type="ORF">NQ318_005604</name>
</gene>
<evidence type="ECO:0000256" key="1">
    <source>
        <dbReference type="ARBA" id="ARBA00022723"/>
    </source>
</evidence>
<evidence type="ECO:0000256" key="2">
    <source>
        <dbReference type="ARBA" id="ARBA00022771"/>
    </source>
</evidence>
<dbReference type="SUPFAM" id="SSF57716">
    <property type="entry name" value="Glucocorticoid receptor-like (DNA-binding domain)"/>
    <property type="match status" value="1"/>
</dbReference>
<keyword evidence="1" id="KW-0479">Metal-binding</keyword>
<evidence type="ECO:0000256" key="3">
    <source>
        <dbReference type="ARBA" id="ARBA00022833"/>
    </source>
</evidence>
<evidence type="ECO:0000313" key="7">
    <source>
        <dbReference type="Proteomes" id="UP001162162"/>
    </source>
</evidence>
<protein>
    <recommendedName>
        <fullName evidence="5">THAP-type domain-containing protein</fullName>
    </recommendedName>
</protein>
<feature type="domain" description="THAP-type" evidence="5">
    <location>
        <begin position="2"/>
        <end position="53"/>
    </location>
</feature>
<evidence type="ECO:0000313" key="6">
    <source>
        <dbReference type="EMBL" id="KAJ8942286.1"/>
    </source>
</evidence>
<dbReference type="GO" id="GO:0008270">
    <property type="term" value="F:zinc ion binding"/>
    <property type="evidence" value="ECO:0007669"/>
    <property type="project" value="UniProtKB-KW"/>
</dbReference>
<keyword evidence="4" id="KW-0238">DNA-binding</keyword>
<keyword evidence="7" id="KW-1185">Reference proteome</keyword>